<sequence length="828" mass="92257">MDAALLDTEWIWHPNWEDHGPNTAGRFCHFRKFITLDTVPSSEVKIQITADTKYQLYINSVLVHTGPVKGDQHLWFYDELDIQPYLRPGKNHIGVRVLRFFHATKYATSFPRLPIPGLFVRTPGGDDTHLIIKSDDTWETALDNSTKFRIDQPEDDFLHLYEDVDASKQLGHSWVPAQPLRLPKSHGIAPPWVLSPRMIPFQTGKRVGLEAIHNIKSPLPGKTWESLLLENAPERTPLTLPAGSSHHLELQGFHHLTAMLRFQFQRPTSAGSKIRITYSESYEDVPRFVPYLRCKSDRTDTNKKLYGPQDQYIFAGQVGAPMASSLAYDAKAAEMESFAPLHFRTFRFLTLDIDVTPESDLVMTGIDVTTTNYPLDVCGSFSTPGHMDEEKYQNVWNNSVRTLTNCMHDCYEDCPFYEQLQYAMDVRSSCLFTYAASGDDRMARQAIVQLHNSYRPGIGLLASRGPAHQLQIIPHFSLFWICTVTDHFEHAGDASFTRQFLSTCDGILEAFARRIDPNLGVVSSTAVAMSSFWDFVDWTEEWRPMGIPPAAKRTGFQTFTSFLYAYTLRAAAGVVAKLGRPSLAEEYLHRAEGVVQGARAHCRAGNVFTDGLASSADHDKDFSQHNQIWAVLSGAVSGTEARDLLTTGISGISEDGQTAGAFTKPSMAMSFYTLRALSAAGGILYDAAFHGFWDPWRAQLGQNLTTWCEDEVTKRSDCHAWSCAPLYEFMAEVAGVRPAEPGWAVVGWRPRVGLFPDFAGVVPLGGMLAPGEAKVSWAREGGKLSLSIILVNVPGDGNVSIRIGLPDGRVEDHLGPSVSLEFREEDEP</sequence>
<dbReference type="GO" id="GO:0005975">
    <property type="term" value="P:carbohydrate metabolic process"/>
    <property type="evidence" value="ECO:0007669"/>
    <property type="project" value="InterPro"/>
</dbReference>
<reference evidence="2" key="1">
    <citation type="journal article" date="2021" name="Nat. Commun.">
        <title>Genetic determinants of endophytism in the Arabidopsis root mycobiome.</title>
        <authorList>
            <person name="Mesny F."/>
            <person name="Miyauchi S."/>
            <person name="Thiergart T."/>
            <person name="Pickel B."/>
            <person name="Atanasova L."/>
            <person name="Karlsson M."/>
            <person name="Huettel B."/>
            <person name="Barry K.W."/>
            <person name="Haridas S."/>
            <person name="Chen C."/>
            <person name="Bauer D."/>
            <person name="Andreopoulos W."/>
            <person name="Pangilinan J."/>
            <person name="LaButti K."/>
            <person name="Riley R."/>
            <person name="Lipzen A."/>
            <person name="Clum A."/>
            <person name="Drula E."/>
            <person name="Henrissat B."/>
            <person name="Kohler A."/>
            <person name="Grigoriev I.V."/>
            <person name="Martin F.M."/>
            <person name="Hacquard S."/>
        </authorList>
    </citation>
    <scope>NUCLEOTIDE SEQUENCE</scope>
    <source>
        <strain evidence="2">MPI-SDFR-AT-0117</strain>
    </source>
</reference>
<dbReference type="OrthoDB" id="6503935at2759"/>
<dbReference type="PANTHER" id="PTHR34987">
    <property type="entry name" value="C, PUTATIVE (AFU_ORTHOLOGUE AFUA_3G02880)-RELATED"/>
    <property type="match status" value="1"/>
</dbReference>
<dbReference type="PROSITE" id="PS50245">
    <property type="entry name" value="CAP_GLY_2"/>
    <property type="match status" value="1"/>
</dbReference>
<accession>A0A9P8V0A8</accession>
<protein>
    <submittedName>
        <fullName evidence="2">Bacterial alpha-L-rhamnosidase-domain-containing protein</fullName>
    </submittedName>
</protein>
<dbReference type="GO" id="GO:0003824">
    <property type="term" value="F:catalytic activity"/>
    <property type="evidence" value="ECO:0007669"/>
    <property type="project" value="UniProtKB-ARBA"/>
</dbReference>
<comment type="caution">
    <text evidence="2">The sequence shown here is derived from an EMBL/GenBank/DDBJ whole genome shotgun (WGS) entry which is preliminary data.</text>
</comment>
<dbReference type="AlphaFoldDB" id="A0A9P8V0A8"/>
<dbReference type="Gene3D" id="2.60.420.10">
    <property type="entry name" value="Maltose phosphorylase, domain 3"/>
    <property type="match status" value="1"/>
</dbReference>
<proteinExistence type="predicted"/>
<dbReference type="InterPro" id="IPR008928">
    <property type="entry name" value="6-hairpin_glycosidase_sf"/>
</dbReference>
<dbReference type="Gene3D" id="2.60.120.260">
    <property type="entry name" value="Galactose-binding domain-like"/>
    <property type="match status" value="1"/>
</dbReference>
<dbReference type="PANTHER" id="PTHR34987:SF2">
    <property type="entry name" value="B, PUTATIVE (AFU_ORTHOLOGUE AFUA_7G05040)-RELATED"/>
    <property type="match status" value="1"/>
</dbReference>
<gene>
    <name evidence="2" type="ORF">F5X68DRAFT_144679</name>
</gene>
<dbReference type="InterPro" id="IPR035396">
    <property type="entry name" value="Bac_rhamnosid6H"/>
</dbReference>
<feature type="domain" description="CAP-Gly" evidence="1">
    <location>
        <begin position="66"/>
        <end position="121"/>
    </location>
</feature>
<dbReference type="SUPFAM" id="SSF48208">
    <property type="entry name" value="Six-hairpin glycosidases"/>
    <property type="match status" value="1"/>
</dbReference>
<evidence type="ECO:0000259" key="1">
    <source>
        <dbReference type="PROSITE" id="PS50245"/>
    </source>
</evidence>
<dbReference type="Proteomes" id="UP000770015">
    <property type="component" value="Unassembled WGS sequence"/>
</dbReference>
<dbReference type="EMBL" id="JAGSXJ010000044">
    <property type="protein sequence ID" value="KAH6662930.1"/>
    <property type="molecule type" value="Genomic_DNA"/>
</dbReference>
<keyword evidence="3" id="KW-1185">Reference proteome</keyword>
<dbReference type="InterPro" id="IPR000938">
    <property type="entry name" value="CAP-Gly_domain"/>
</dbReference>
<dbReference type="InterPro" id="IPR012341">
    <property type="entry name" value="6hp_glycosidase-like_sf"/>
</dbReference>
<organism evidence="2 3">
    <name type="scientific">Plectosphaerella plurivora</name>
    <dbReference type="NCBI Taxonomy" id="936078"/>
    <lineage>
        <taxon>Eukaryota</taxon>
        <taxon>Fungi</taxon>
        <taxon>Dikarya</taxon>
        <taxon>Ascomycota</taxon>
        <taxon>Pezizomycotina</taxon>
        <taxon>Sordariomycetes</taxon>
        <taxon>Hypocreomycetidae</taxon>
        <taxon>Glomerellales</taxon>
        <taxon>Plectosphaerellaceae</taxon>
        <taxon>Plectosphaerella</taxon>
    </lineage>
</organism>
<dbReference type="Gene3D" id="1.50.10.10">
    <property type="match status" value="1"/>
</dbReference>
<dbReference type="Pfam" id="PF17389">
    <property type="entry name" value="Bac_rhamnosid6H"/>
    <property type="match status" value="1"/>
</dbReference>
<evidence type="ECO:0000313" key="2">
    <source>
        <dbReference type="EMBL" id="KAH6662930.1"/>
    </source>
</evidence>
<dbReference type="SUPFAM" id="SSF49785">
    <property type="entry name" value="Galactose-binding domain-like"/>
    <property type="match status" value="1"/>
</dbReference>
<evidence type="ECO:0000313" key="3">
    <source>
        <dbReference type="Proteomes" id="UP000770015"/>
    </source>
</evidence>
<name>A0A9P8V0A8_9PEZI</name>
<dbReference type="InterPro" id="IPR008979">
    <property type="entry name" value="Galactose-bd-like_sf"/>
</dbReference>